<dbReference type="AlphaFoldDB" id="A0A067T0L5"/>
<keyword evidence="1" id="KW-1133">Transmembrane helix</keyword>
<keyword evidence="1" id="KW-0472">Membrane</keyword>
<organism evidence="2 3">
    <name type="scientific">Galerina marginata (strain CBS 339.88)</name>
    <dbReference type="NCBI Taxonomy" id="685588"/>
    <lineage>
        <taxon>Eukaryota</taxon>
        <taxon>Fungi</taxon>
        <taxon>Dikarya</taxon>
        <taxon>Basidiomycota</taxon>
        <taxon>Agaricomycotina</taxon>
        <taxon>Agaricomycetes</taxon>
        <taxon>Agaricomycetidae</taxon>
        <taxon>Agaricales</taxon>
        <taxon>Agaricineae</taxon>
        <taxon>Strophariaceae</taxon>
        <taxon>Galerina</taxon>
    </lineage>
</organism>
<reference evidence="3" key="1">
    <citation type="journal article" date="2014" name="Proc. Natl. Acad. Sci. U.S.A.">
        <title>Extensive sampling of basidiomycete genomes demonstrates inadequacy of the white-rot/brown-rot paradigm for wood decay fungi.</title>
        <authorList>
            <person name="Riley R."/>
            <person name="Salamov A.A."/>
            <person name="Brown D.W."/>
            <person name="Nagy L.G."/>
            <person name="Floudas D."/>
            <person name="Held B.W."/>
            <person name="Levasseur A."/>
            <person name="Lombard V."/>
            <person name="Morin E."/>
            <person name="Otillar R."/>
            <person name="Lindquist E.A."/>
            <person name="Sun H."/>
            <person name="LaButti K.M."/>
            <person name="Schmutz J."/>
            <person name="Jabbour D."/>
            <person name="Luo H."/>
            <person name="Baker S.E."/>
            <person name="Pisabarro A.G."/>
            <person name="Walton J.D."/>
            <person name="Blanchette R.A."/>
            <person name="Henrissat B."/>
            <person name="Martin F."/>
            <person name="Cullen D."/>
            <person name="Hibbett D.S."/>
            <person name="Grigoriev I.V."/>
        </authorList>
    </citation>
    <scope>NUCLEOTIDE SEQUENCE [LARGE SCALE GENOMIC DNA]</scope>
    <source>
        <strain evidence="3">CBS 339.88</strain>
    </source>
</reference>
<protein>
    <submittedName>
        <fullName evidence="2">Uncharacterized protein</fullName>
    </submittedName>
</protein>
<evidence type="ECO:0000313" key="3">
    <source>
        <dbReference type="Proteomes" id="UP000027222"/>
    </source>
</evidence>
<keyword evidence="1" id="KW-0812">Transmembrane</keyword>
<evidence type="ECO:0000313" key="2">
    <source>
        <dbReference type="EMBL" id="KDR76745.1"/>
    </source>
</evidence>
<keyword evidence="3" id="KW-1185">Reference proteome</keyword>
<sequence>MRRSYSWIGIGDGGGIVLEVAIGISISLFCLILVRIPVSTWRFRQFRSIPHHRHYLTGFAMRKYMRPFAYRWTSSETETHRLAFVVLPEAQQPRFIVRWRRRAITITSPISIFSIVPCTETLLY</sequence>
<name>A0A067T0L5_GALM3</name>
<accession>A0A067T0L5</accession>
<gene>
    <name evidence="2" type="ORF">GALMADRAFT_454014</name>
</gene>
<dbReference type="EMBL" id="KL142378">
    <property type="protein sequence ID" value="KDR76745.1"/>
    <property type="molecule type" value="Genomic_DNA"/>
</dbReference>
<dbReference type="HOGENOM" id="CLU_2004094_0_0_1"/>
<proteinExistence type="predicted"/>
<feature type="transmembrane region" description="Helical" evidence="1">
    <location>
        <begin position="20"/>
        <end position="38"/>
    </location>
</feature>
<dbReference type="Proteomes" id="UP000027222">
    <property type="component" value="Unassembled WGS sequence"/>
</dbReference>
<evidence type="ECO:0000256" key="1">
    <source>
        <dbReference type="SAM" id="Phobius"/>
    </source>
</evidence>